<evidence type="ECO:0000313" key="3">
    <source>
        <dbReference type="EMBL" id="ETO15097.1"/>
    </source>
</evidence>
<protein>
    <submittedName>
        <fullName evidence="3">Uncharacterized protein</fullName>
    </submittedName>
</protein>
<feature type="compositionally biased region" description="Basic residues" evidence="1">
    <location>
        <begin position="1"/>
        <end position="21"/>
    </location>
</feature>
<feature type="transmembrane region" description="Helical" evidence="2">
    <location>
        <begin position="97"/>
        <end position="114"/>
    </location>
</feature>
<keyword evidence="4" id="KW-1185">Reference proteome</keyword>
<accession>X6MNT4</accession>
<keyword evidence="2" id="KW-1133">Transmembrane helix</keyword>
<reference evidence="3 4" key="1">
    <citation type="journal article" date="2013" name="Curr. Biol.">
        <title>The Genome of the Foraminiferan Reticulomyxa filosa.</title>
        <authorList>
            <person name="Glockner G."/>
            <person name="Hulsmann N."/>
            <person name="Schleicher M."/>
            <person name="Noegel A.A."/>
            <person name="Eichinger L."/>
            <person name="Gallinger C."/>
            <person name="Pawlowski J."/>
            <person name="Sierra R."/>
            <person name="Euteneuer U."/>
            <person name="Pillet L."/>
            <person name="Moustafa A."/>
            <person name="Platzer M."/>
            <person name="Groth M."/>
            <person name="Szafranski K."/>
            <person name="Schliwa M."/>
        </authorList>
    </citation>
    <scope>NUCLEOTIDE SEQUENCE [LARGE SCALE GENOMIC DNA]</scope>
</reference>
<name>X6MNT4_RETFI</name>
<evidence type="ECO:0000313" key="4">
    <source>
        <dbReference type="Proteomes" id="UP000023152"/>
    </source>
</evidence>
<dbReference type="AlphaFoldDB" id="X6MNT4"/>
<dbReference type="Proteomes" id="UP000023152">
    <property type="component" value="Unassembled WGS sequence"/>
</dbReference>
<evidence type="ECO:0000256" key="2">
    <source>
        <dbReference type="SAM" id="Phobius"/>
    </source>
</evidence>
<keyword evidence="2" id="KW-0812">Transmembrane</keyword>
<gene>
    <name evidence="3" type="ORF">RFI_22268</name>
</gene>
<organism evidence="3 4">
    <name type="scientific">Reticulomyxa filosa</name>
    <dbReference type="NCBI Taxonomy" id="46433"/>
    <lineage>
        <taxon>Eukaryota</taxon>
        <taxon>Sar</taxon>
        <taxon>Rhizaria</taxon>
        <taxon>Retaria</taxon>
        <taxon>Foraminifera</taxon>
        <taxon>Monothalamids</taxon>
        <taxon>Reticulomyxidae</taxon>
        <taxon>Reticulomyxa</taxon>
    </lineage>
</organism>
<sequence>MQKGKGVKMKNKKNERKRKRAAQFSGGVVRTSIKTLPKDAEKKGASKQYRVGSFFKKNLSINLILLRFFTPTIIRKDGAEVLFTNFKEQEKIVVKKMTITISVVCVSTFATWIFDRKYAADKQIRQKEKKECYIVQSGGEDVETQPRHQQEDEYSEEEGGQKKISKLHRFGFVF</sequence>
<comment type="caution">
    <text evidence="3">The sequence shown here is derived from an EMBL/GenBank/DDBJ whole genome shotgun (WGS) entry which is preliminary data.</text>
</comment>
<proteinExistence type="predicted"/>
<feature type="region of interest" description="Disordered" evidence="1">
    <location>
        <begin position="137"/>
        <end position="161"/>
    </location>
</feature>
<feature type="region of interest" description="Disordered" evidence="1">
    <location>
        <begin position="1"/>
        <end position="24"/>
    </location>
</feature>
<keyword evidence="2" id="KW-0472">Membrane</keyword>
<evidence type="ECO:0000256" key="1">
    <source>
        <dbReference type="SAM" id="MobiDB-lite"/>
    </source>
</evidence>
<dbReference type="EMBL" id="ASPP01019471">
    <property type="protein sequence ID" value="ETO15097.1"/>
    <property type="molecule type" value="Genomic_DNA"/>
</dbReference>